<dbReference type="Pfam" id="PF08241">
    <property type="entry name" value="Methyltransf_11"/>
    <property type="match status" value="1"/>
</dbReference>
<dbReference type="OrthoDB" id="66144at2759"/>
<evidence type="ECO:0000313" key="5">
    <source>
        <dbReference type="EMBL" id="KLO13549.1"/>
    </source>
</evidence>
<dbReference type="STRING" id="27342.A0A0H2RNW9"/>
<evidence type="ECO:0000256" key="1">
    <source>
        <dbReference type="ARBA" id="ARBA00008361"/>
    </source>
</evidence>
<gene>
    <name evidence="5" type="ORF">SCHPADRAFT_359626</name>
</gene>
<name>A0A0H2RNW9_9AGAM</name>
<dbReference type="InParanoid" id="A0A0H2RNW9"/>
<dbReference type="PANTHER" id="PTHR44942:SF4">
    <property type="entry name" value="METHYLTRANSFERASE TYPE 11 DOMAIN-CONTAINING PROTEIN"/>
    <property type="match status" value="1"/>
</dbReference>
<evidence type="ECO:0000256" key="2">
    <source>
        <dbReference type="ARBA" id="ARBA00022603"/>
    </source>
</evidence>
<evidence type="ECO:0000313" key="6">
    <source>
        <dbReference type="Proteomes" id="UP000053477"/>
    </source>
</evidence>
<dbReference type="GO" id="GO:0008757">
    <property type="term" value="F:S-adenosylmethionine-dependent methyltransferase activity"/>
    <property type="evidence" value="ECO:0007669"/>
    <property type="project" value="InterPro"/>
</dbReference>
<dbReference type="CDD" id="cd02440">
    <property type="entry name" value="AdoMet_MTases"/>
    <property type="match status" value="1"/>
</dbReference>
<keyword evidence="3 5" id="KW-0808">Transferase</keyword>
<dbReference type="PANTHER" id="PTHR44942">
    <property type="entry name" value="METHYLTRANSF_11 DOMAIN-CONTAINING PROTEIN"/>
    <property type="match status" value="1"/>
</dbReference>
<dbReference type="FunCoup" id="A0A0H2RNW9">
    <property type="interactions" value="207"/>
</dbReference>
<dbReference type="GO" id="GO:0032259">
    <property type="term" value="P:methylation"/>
    <property type="evidence" value="ECO:0007669"/>
    <property type="project" value="UniProtKB-KW"/>
</dbReference>
<feature type="domain" description="Methyltransferase type 11" evidence="4">
    <location>
        <begin position="53"/>
        <end position="151"/>
    </location>
</feature>
<dbReference type="Gene3D" id="3.40.50.150">
    <property type="entry name" value="Vaccinia Virus protein VP39"/>
    <property type="match status" value="1"/>
</dbReference>
<dbReference type="InterPro" id="IPR029063">
    <property type="entry name" value="SAM-dependent_MTases_sf"/>
</dbReference>
<organism evidence="5 6">
    <name type="scientific">Schizopora paradoxa</name>
    <dbReference type="NCBI Taxonomy" id="27342"/>
    <lineage>
        <taxon>Eukaryota</taxon>
        <taxon>Fungi</taxon>
        <taxon>Dikarya</taxon>
        <taxon>Basidiomycota</taxon>
        <taxon>Agaricomycotina</taxon>
        <taxon>Agaricomycetes</taxon>
        <taxon>Hymenochaetales</taxon>
        <taxon>Schizoporaceae</taxon>
        <taxon>Schizopora</taxon>
    </lineage>
</organism>
<comment type="similarity">
    <text evidence="1">Belongs to the methyltransferase superfamily.</text>
</comment>
<sequence>MTATTGKQEHSLAKDGFPKDGLQLYDQARPSYPAECLSFIRQKITDRTDLNVVEIGSGTGIFTRALLGSVDWGKSITEIKAVDPNADMREFFMETVKDDRVSVTFGNFQNTGISDEWADAIVIAQAFHWCVDYEGALQEFARILKPGGIVSFIWNNEDTERSAWVANLYKIHEAYEQGSPKSRFGLWRQVYTTPAIQLFQATEEKTFHYSSPATMDVVTNRFQSMSFIAAIKDPETKQRLVDDVREIVREGDEMVWIDKDAGTFEYPYQTLVFVAQKI</sequence>
<dbReference type="SUPFAM" id="SSF53335">
    <property type="entry name" value="S-adenosyl-L-methionine-dependent methyltransferases"/>
    <property type="match status" value="1"/>
</dbReference>
<accession>A0A0H2RNW9</accession>
<dbReference type="InterPro" id="IPR051052">
    <property type="entry name" value="Diverse_substrate_MTase"/>
</dbReference>
<proteinExistence type="inferred from homology"/>
<evidence type="ECO:0000259" key="4">
    <source>
        <dbReference type="Pfam" id="PF08241"/>
    </source>
</evidence>
<dbReference type="EMBL" id="KQ085958">
    <property type="protein sequence ID" value="KLO13549.1"/>
    <property type="molecule type" value="Genomic_DNA"/>
</dbReference>
<reference evidence="5 6" key="1">
    <citation type="submission" date="2015-04" db="EMBL/GenBank/DDBJ databases">
        <title>Complete genome sequence of Schizopora paradoxa KUC8140, a cosmopolitan wood degrader in East Asia.</title>
        <authorList>
            <consortium name="DOE Joint Genome Institute"/>
            <person name="Min B."/>
            <person name="Park H."/>
            <person name="Jang Y."/>
            <person name="Kim J.-J."/>
            <person name="Kim K.H."/>
            <person name="Pangilinan J."/>
            <person name="Lipzen A."/>
            <person name="Riley R."/>
            <person name="Grigoriev I.V."/>
            <person name="Spatafora J.W."/>
            <person name="Choi I.-G."/>
        </authorList>
    </citation>
    <scope>NUCLEOTIDE SEQUENCE [LARGE SCALE GENOMIC DNA]</scope>
    <source>
        <strain evidence="5 6">KUC8140</strain>
    </source>
</reference>
<protein>
    <submittedName>
        <fullName evidence="5">S-adenosyl-L-methionine-dependent methyltransferase</fullName>
    </submittedName>
</protein>
<dbReference type="Proteomes" id="UP000053477">
    <property type="component" value="Unassembled WGS sequence"/>
</dbReference>
<keyword evidence="6" id="KW-1185">Reference proteome</keyword>
<evidence type="ECO:0000256" key="3">
    <source>
        <dbReference type="ARBA" id="ARBA00022679"/>
    </source>
</evidence>
<dbReference type="AlphaFoldDB" id="A0A0H2RNW9"/>
<keyword evidence="2 5" id="KW-0489">Methyltransferase</keyword>
<dbReference type="InterPro" id="IPR013216">
    <property type="entry name" value="Methyltransf_11"/>
</dbReference>